<reference evidence="2" key="1">
    <citation type="journal article" date="2023" name="GigaByte">
        <title>Genome assembly of the bearded iris, Iris pallida Lam.</title>
        <authorList>
            <person name="Bruccoleri R.E."/>
            <person name="Oakeley E.J."/>
            <person name="Faust A.M.E."/>
            <person name="Altorfer M."/>
            <person name="Dessus-Babus S."/>
            <person name="Burckhardt D."/>
            <person name="Oertli M."/>
            <person name="Naumann U."/>
            <person name="Petersen F."/>
            <person name="Wong J."/>
        </authorList>
    </citation>
    <scope>NUCLEOTIDE SEQUENCE</scope>
    <source>
        <strain evidence="2">GSM-AAB239-AS_SAM_17_03QT</strain>
    </source>
</reference>
<evidence type="ECO:0000313" key="3">
    <source>
        <dbReference type="Proteomes" id="UP001140949"/>
    </source>
</evidence>
<sequence length="43" mass="4939">MYSVLPSLRALHSHFLVSLFHLFLIDCLHCFSCRVGDVLETCD</sequence>
<dbReference type="EMBL" id="JANAVB010039620">
    <property type="protein sequence ID" value="KAJ6799632.1"/>
    <property type="molecule type" value="Genomic_DNA"/>
</dbReference>
<evidence type="ECO:0000313" key="2">
    <source>
        <dbReference type="EMBL" id="KAJ6799632.1"/>
    </source>
</evidence>
<feature type="signal peptide" evidence="1">
    <location>
        <begin position="1"/>
        <end position="30"/>
    </location>
</feature>
<dbReference type="Proteomes" id="UP001140949">
    <property type="component" value="Unassembled WGS sequence"/>
</dbReference>
<dbReference type="AlphaFoldDB" id="A0AAX6E6C5"/>
<accession>A0AAX6E6C5</accession>
<organism evidence="2 3">
    <name type="scientific">Iris pallida</name>
    <name type="common">Sweet iris</name>
    <dbReference type="NCBI Taxonomy" id="29817"/>
    <lineage>
        <taxon>Eukaryota</taxon>
        <taxon>Viridiplantae</taxon>
        <taxon>Streptophyta</taxon>
        <taxon>Embryophyta</taxon>
        <taxon>Tracheophyta</taxon>
        <taxon>Spermatophyta</taxon>
        <taxon>Magnoliopsida</taxon>
        <taxon>Liliopsida</taxon>
        <taxon>Asparagales</taxon>
        <taxon>Iridaceae</taxon>
        <taxon>Iridoideae</taxon>
        <taxon>Irideae</taxon>
        <taxon>Iris</taxon>
    </lineage>
</organism>
<keyword evidence="3" id="KW-1185">Reference proteome</keyword>
<protein>
    <submittedName>
        <fullName evidence="2">Uncharacterized protein</fullName>
    </submittedName>
</protein>
<keyword evidence="1" id="KW-0732">Signal</keyword>
<feature type="chain" id="PRO_5043466772" evidence="1">
    <location>
        <begin position="31"/>
        <end position="43"/>
    </location>
</feature>
<comment type="caution">
    <text evidence="2">The sequence shown here is derived from an EMBL/GenBank/DDBJ whole genome shotgun (WGS) entry which is preliminary data.</text>
</comment>
<name>A0AAX6E6C5_IRIPA</name>
<evidence type="ECO:0000256" key="1">
    <source>
        <dbReference type="SAM" id="SignalP"/>
    </source>
</evidence>
<reference evidence="2" key="2">
    <citation type="submission" date="2023-04" db="EMBL/GenBank/DDBJ databases">
        <authorList>
            <person name="Bruccoleri R.E."/>
            <person name="Oakeley E.J."/>
            <person name="Faust A.-M."/>
            <person name="Dessus-Babus S."/>
            <person name="Altorfer M."/>
            <person name="Burckhardt D."/>
            <person name="Oertli M."/>
            <person name="Naumann U."/>
            <person name="Petersen F."/>
            <person name="Wong J."/>
        </authorList>
    </citation>
    <scope>NUCLEOTIDE SEQUENCE</scope>
    <source>
        <strain evidence="2">GSM-AAB239-AS_SAM_17_03QT</strain>
        <tissue evidence="2">Leaf</tissue>
    </source>
</reference>
<proteinExistence type="predicted"/>
<gene>
    <name evidence="2" type="ORF">M6B38_206620</name>
</gene>